<dbReference type="Gene3D" id="2.60.40.3440">
    <property type="match status" value="1"/>
</dbReference>
<dbReference type="Proteomes" id="UP000183788">
    <property type="component" value="Unassembled WGS sequence"/>
</dbReference>
<dbReference type="NCBIfam" id="NF012211">
    <property type="entry name" value="tand_rpt_95"/>
    <property type="match status" value="2"/>
</dbReference>
<feature type="non-terminal residue" evidence="1">
    <location>
        <position position="1"/>
    </location>
</feature>
<gene>
    <name evidence="1" type="ORF">SAMN05661012_06548</name>
</gene>
<organism evidence="1 2">
    <name type="scientific">Chitinophaga sancti</name>
    <dbReference type="NCBI Taxonomy" id="1004"/>
    <lineage>
        <taxon>Bacteria</taxon>
        <taxon>Pseudomonadati</taxon>
        <taxon>Bacteroidota</taxon>
        <taxon>Chitinophagia</taxon>
        <taxon>Chitinophagales</taxon>
        <taxon>Chitinophagaceae</taxon>
        <taxon>Chitinophaga</taxon>
    </lineage>
</organism>
<dbReference type="EMBL" id="FPIZ01000045">
    <property type="protein sequence ID" value="SFW90069.1"/>
    <property type="molecule type" value="Genomic_DNA"/>
</dbReference>
<dbReference type="PANTHER" id="PTHR34720:SF9">
    <property type="entry name" value="BLR4714 PROTEIN"/>
    <property type="match status" value="1"/>
</dbReference>
<dbReference type="STRING" id="1004.SAMN05661012_06548"/>
<feature type="non-terminal residue" evidence="1">
    <location>
        <position position="188"/>
    </location>
</feature>
<proteinExistence type="predicted"/>
<dbReference type="AlphaFoldDB" id="A0A1K1T1W7"/>
<sequence length="188" mass="19519">GSYTYTPALNYNGLDSLKYRVCDNGTPSKCDTGTVIFTVTPVNDAPVAVDDAVTVVEDTSTSFEVRTNDTDVEGDALIATVIAGPVNGTVAPNPDGSFKYTPNANYNGLDSLKYQVCDNGTPSKCDTGTVIFTVTPVNDAPVAVDDAVTITEDTPASFEVRTNDTDVEGDALIATVIAGPVNGTVVPN</sequence>
<dbReference type="Gene3D" id="2.60.40.2810">
    <property type="match status" value="1"/>
</dbReference>
<accession>A0A1K1T1W7</accession>
<name>A0A1K1T1W7_9BACT</name>
<protein>
    <submittedName>
        <fullName evidence="1">Uncharacterized protein</fullName>
    </submittedName>
</protein>
<reference evidence="1 2" key="1">
    <citation type="submission" date="2016-11" db="EMBL/GenBank/DDBJ databases">
        <authorList>
            <person name="Jaros S."/>
            <person name="Januszkiewicz K."/>
            <person name="Wedrychowicz H."/>
        </authorList>
    </citation>
    <scope>NUCLEOTIDE SEQUENCE [LARGE SCALE GENOMIC DNA]</scope>
    <source>
        <strain evidence="1 2">DSM 784</strain>
    </source>
</reference>
<dbReference type="Pfam" id="PF17963">
    <property type="entry name" value="Big_9"/>
    <property type="match status" value="3"/>
</dbReference>
<evidence type="ECO:0000313" key="1">
    <source>
        <dbReference type="EMBL" id="SFW90069.1"/>
    </source>
</evidence>
<evidence type="ECO:0000313" key="2">
    <source>
        <dbReference type="Proteomes" id="UP000183788"/>
    </source>
</evidence>
<dbReference type="PANTHER" id="PTHR34720">
    <property type="entry name" value="MICROCYSTIN DEPENDENT PROTEIN"/>
    <property type="match status" value="1"/>
</dbReference>